<evidence type="ECO:0000256" key="3">
    <source>
        <dbReference type="ARBA" id="ARBA00022729"/>
    </source>
</evidence>
<dbReference type="PROSITE" id="PS51935">
    <property type="entry name" value="NLPC_P60"/>
    <property type="match status" value="1"/>
</dbReference>
<evidence type="ECO:0000256" key="4">
    <source>
        <dbReference type="ARBA" id="ARBA00022801"/>
    </source>
</evidence>
<dbReference type="EMBL" id="JACGBB010000008">
    <property type="protein sequence ID" value="MBZ7987410.1"/>
    <property type="molecule type" value="Genomic_DNA"/>
</dbReference>
<dbReference type="PANTHER" id="PTHR47360">
    <property type="entry name" value="MUREIN DD-ENDOPEPTIDASE MEPS/MUREIN LD-CARBOXYPEPTIDASE"/>
    <property type="match status" value="1"/>
</dbReference>
<gene>
    <name evidence="7" type="ORF">AVCANL283_04740</name>
</gene>
<comment type="similarity">
    <text evidence="1">Belongs to the peptidase C40 family.</text>
</comment>
<dbReference type="InterPro" id="IPR052062">
    <property type="entry name" value="Murein_DD/LD_carboxypeptidase"/>
</dbReference>
<dbReference type="PANTHER" id="PTHR47360:SF1">
    <property type="entry name" value="ENDOPEPTIDASE NLPC-RELATED"/>
    <property type="match status" value="1"/>
</dbReference>
<feature type="domain" description="NlpC/P60" evidence="6">
    <location>
        <begin position="47"/>
        <end position="170"/>
    </location>
</feature>
<dbReference type="InterPro" id="IPR000064">
    <property type="entry name" value="NLP_P60_dom"/>
</dbReference>
<proteinExistence type="inferred from homology"/>
<keyword evidence="4" id="KW-0378">Hydrolase</keyword>
<evidence type="ECO:0000313" key="7">
    <source>
        <dbReference type="EMBL" id="MBZ7987410.1"/>
    </source>
</evidence>
<name>A0ABS7WTZ8_9BACT</name>
<dbReference type="RefSeq" id="WP_172234180.1">
    <property type="nucleotide sequence ID" value="NZ_CP035946.1"/>
</dbReference>
<dbReference type="Proteomes" id="UP000786183">
    <property type="component" value="Unassembled WGS sequence"/>
</dbReference>
<evidence type="ECO:0000256" key="5">
    <source>
        <dbReference type="ARBA" id="ARBA00022807"/>
    </source>
</evidence>
<dbReference type="InterPro" id="IPR038765">
    <property type="entry name" value="Papain-like_cys_pep_sf"/>
</dbReference>
<dbReference type="Pfam" id="PF00877">
    <property type="entry name" value="NLPC_P60"/>
    <property type="match status" value="1"/>
</dbReference>
<dbReference type="SUPFAM" id="SSF54001">
    <property type="entry name" value="Cysteine proteinases"/>
    <property type="match status" value="1"/>
</dbReference>
<keyword evidence="5" id="KW-0788">Thiol protease</keyword>
<evidence type="ECO:0000256" key="2">
    <source>
        <dbReference type="ARBA" id="ARBA00022670"/>
    </source>
</evidence>
<dbReference type="Gene3D" id="3.90.1720.10">
    <property type="entry name" value="endopeptidase domain like (from Nostoc punctiforme)"/>
    <property type="match status" value="1"/>
</dbReference>
<reference evidence="7 8" key="1">
    <citation type="submission" date="2020-07" db="EMBL/GenBank/DDBJ databases">
        <title>Transfer of Campylobacter canadensis to the novel genus Avispirillum gen. nov., that also includes two novel species recovered from migratory waterfowl: Avispirillum anseris sp. nov. and Avispirillum brantae sp. nov.</title>
        <authorList>
            <person name="Miller W.G."/>
            <person name="Chapman M.H."/>
            <person name="Yee E."/>
            <person name="Inglis G.D."/>
        </authorList>
    </citation>
    <scope>NUCLEOTIDE SEQUENCE [LARGE SCALE GENOMIC DNA]</scope>
    <source>
        <strain evidence="7 8">L283</strain>
    </source>
</reference>
<keyword evidence="2" id="KW-0645">Protease</keyword>
<sequence length="170" mass="19911">MRWQFFLPLVLLFVACSYENNTPKAEYPILNKEFIDYRKDNYLDDKYILQEKILKAAKKYKYTPYRLGGVSHIKGTDCSAFTQSVFKEAFNINLARTTTFQKKGGKFVKQVNLKTGDLVFFKSTGPNGLHVGIYLNNHRFIHLSTHGGARVQNLYTPYWAKRYLFARRYL</sequence>
<evidence type="ECO:0000256" key="1">
    <source>
        <dbReference type="ARBA" id="ARBA00007074"/>
    </source>
</evidence>
<keyword evidence="3" id="KW-0732">Signal</keyword>
<dbReference type="PROSITE" id="PS51257">
    <property type="entry name" value="PROKAR_LIPOPROTEIN"/>
    <property type="match status" value="1"/>
</dbReference>
<keyword evidence="8" id="KW-1185">Reference proteome</keyword>
<comment type="caution">
    <text evidence="7">The sequence shown here is derived from an EMBL/GenBank/DDBJ whole genome shotgun (WGS) entry which is preliminary data.</text>
</comment>
<evidence type="ECO:0000313" key="8">
    <source>
        <dbReference type="Proteomes" id="UP000786183"/>
    </source>
</evidence>
<evidence type="ECO:0000259" key="6">
    <source>
        <dbReference type="PROSITE" id="PS51935"/>
    </source>
</evidence>
<protein>
    <submittedName>
        <fullName evidence="7">C40 family peptidase</fullName>
    </submittedName>
</protein>
<organism evidence="7 8">
    <name type="scientific">Campylobacter canadensis</name>
    <dbReference type="NCBI Taxonomy" id="449520"/>
    <lineage>
        <taxon>Bacteria</taxon>
        <taxon>Pseudomonadati</taxon>
        <taxon>Campylobacterota</taxon>
        <taxon>Epsilonproteobacteria</taxon>
        <taxon>Campylobacterales</taxon>
        <taxon>Campylobacteraceae</taxon>
        <taxon>Campylobacter</taxon>
    </lineage>
</organism>
<accession>A0ABS7WTZ8</accession>